<name>A0A7I7JZ36_9MYCO</name>
<evidence type="ECO:0000313" key="2">
    <source>
        <dbReference type="Proteomes" id="UP000467006"/>
    </source>
</evidence>
<dbReference type="GO" id="GO:0008610">
    <property type="term" value="P:lipid biosynthetic process"/>
    <property type="evidence" value="ECO:0007669"/>
    <property type="project" value="UniProtKB-ARBA"/>
</dbReference>
<dbReference type="EMBL" id="AP022563">
    <property type="protein sequence ID" value="BBX16509.1"/>
    <property type="molecule type" value="Genomic_DNA"/>
</dbReference>
<dbReference type="Proteomes" id="UP000467006">
    <property type="component" value="Chromosome"/>
</dbReference>
<dbReference type="Pfam" id="PF13439">
    <property type="entry name" value="Glyco_transf_4"/>
    <property type="match status" value="1"/>
</dbReference>
<dbReference type="CDD" id="cd03801">
    <property type="entry name" value="GT4_PimA-like"/>
    <property type="match status" value="1"/>
</dbReference>
<dbReference type="Pfam" id="PF00534">
    <property type="entry name" value="Glycos_transf_1"/>
    <property type="match status" value="1"/>
</dbReference>
<proteinExistence type="predicted"/>
<gene>
    <name evidence="1" type="ORF">MDUV_13690</name>
</gene>
<accession>A0A7I7JZ36</accession>
<dbReference type="GO" id="GO:0016757">
    <property type="term" value="F:glycosyltransferase activity"/>
    <property type="evidence" value="ECO:0007669"/>
    <property type="project" value="InterPro"/>
</dbReference>
<dbReference type="InterPro" id="IPR050194">
    <property type="entry name" value="Glycosyltransferase_grp1"/>
</dbReference>
<dbReference type="GO" id="GO:1903509">
    <property type="term" value="P:liposaccharide metabolic process"/>
    <property type="evidence" value="ECO:0007669"/>
    <property type="project" value="UniProtKB-ARBA"/>
</dbReference>
<dbReference type="InterPro" id="IPR001296">
    <property type="entry name" value="Glyco_trans_1"/>
</dbReference>
<dbReference type="GO" id="GO:1901137">
    <property type="term" value="P:carbohydrate derivative biosynthetic process"/>
    <property type="evidence" value="ECO:0007669"/>
    <property type="project" value="UniProtKB-ARBA"/>
</dbReference>
<dbReference type="PANTHER" id="PTHR45947">
    <property type="entry name" value="SULFOQUINOVOSYL TRANSFERASE SQD2"/>
    <property type="match status" value="1"/>
</dbReference>
<dbReference type="InterPro" id="IPR028098">
    <property type="entry name" value="Glyco_trans_4-like_N"/>
</dbReference>
<dbReference type="KEGG" id="mdu:MDUV_13690"/>
<dbReference type="RefSeq" id="WP_098004962.1">
    <property type="nucleotide sequence ID" value="NZ_AP022563.1"/>
</dbReference>
<protein>
    <submittedName>
        <fullName evidence="1">Glycosyl transferase</fullName>
    </submittedName>
</protein>
<sequence length="382" mass="40571">MRLALVGDLSDRTYDLATMADALTRRGHDVQVYSADGTDRQARDARYVPVPVPVHTIDDRRPEALLPLVGEMSRFLLDAWQSDRPDVVHCTGRAYGLAAQLAAKKAPVATVQGFHGLSTTAARYARPAGAPNDAAKIEALLAKNATMVTTTCTDDKLEVIRMGCPRARVAVLPAGVDVDEVGAATPPATPSPSRHRVVSLTHNLAEHCGVDELITVMPSLTTAELTIATMQPADPRDLDRVHRMVRRAGVGARVGVLAAPTEHELCELLRTADTAVCPSAYDPHATLALRAMASGVAVVAVEAGGPRDAIVADVTGLLVPPGNTRALGRAVHSVLHRSVLRQGMGLAGRARIRSRYCWDRIATDAEIVYQAAVEGVDAALAR</sequence>
<dbReference type="AlphaFoldDB" id="A0A7I7JZ36"/>
<dbReference type="OrthoDB" id="9810929at2"/>
<reference evidence="1 2" key="1">
    <citation type="journal article" date="2019" name="Emerg. Microbes Infect.">
        <title>Comprehensive subspecies identification of 175 nontuberculous mycobacteria species based on 7547 genomic profiles.</title>
        <authorList>
            <person name="Matsumoto Y."/>
            <person name="Kinjo T."/>
            <person name="Motooka D."/>
            <person name="Nabeya D."/>
            <person name="Jung N."/>
            <person name="Uechi K."/>
            <person name="Horii T."/>
            <person name="Iida T."/>
            <person name="Fujita J."/>
            <person name="Nakamura S."/>
        </authorList>
    </citation>
    <scope>NUCLEOTIDE SEQUENCE [LARGE SCALE GENOMIC DNA]</scope>
    <source>
        <strain evidence="1 2">JCM 6396</strain>
    </source>
</reference>
<dbReference type="PANTHER" id="PTHR45947:SF3">
    <property type="entry name" value="SULFOQUINOVOSYL TRANSFERASE SQD2"/>
    <property type="match status" value="1"/>
</dbReference>
<organism evidence="1 2">
    <name type="scientific">Mycolicibacterium duvalii</name>
    <dbReference type="NCBI Taxonomy" id="39688"/>
    <lineage>
        <taxon>Bacteria</taxon>
        <taxon>Bacillati</taxon>
        <taxon>Actinomycetota</taxon>
        <taxon>Actinomycetes</taxon>
        <taxon>Mycobacteriales</taxon>
        <taxon>Mycobacteriaceae</taxon>
        <taxon>Mycolicibacterium</taxon>
    </lineage>
</organism>
<keyword evidence="2" id="KW-1185">Reference proteome</keyword>
<dbReference type="SUPFAM" id="SSF53756">
    <property type="entry name" value="UDP-Glycosyltransferase/glycogen phosphorylase"/>
    <property type="match status" value="1"/>
</dbReference>
<evidence type="ECO:0000313" key="1">
    <source>
        <dbReference type="EMBL" id="BBX16509.1"/>
    </source>
</evidence>
<dbReference type="Gene3D" id="3.40.50.2000">
    <property type="entry name" value="Glycogen Phosphorylase B"/>
    <property type="match status" value="2"/>
</dbReference>
<keyword evidence="1" id="KW-0808">Transferase</keyword>